<reference evidence="1" key="1">
    <citation type="journal article" date="2021" name="Genome Biol. Evol.">
        <title>The assembled and annotated genome of the fairy-ring fungus Marasmius oreades.</title>
        <authorList>
            <person name="Hiltunen M."/>
            <person name="Ament-Velasquez S.L."/>
            <person name="Johannesson H."/>
        </authorList>
    </citation>
    <scope>NUCLEOTIDE SEQUENCE</scope>
    <source>
        <strain evidence="1">03SP1</strain>
    </source>
</reference>
<accession>A0A9P7RPJ9</accession>
<dbReference type="EMBL" id="CM032189">
    <property type="protein sequence ID" value="KAG7087464.1"/>
    <property type="molecule type" value="Genomic_DNA"/>
</dbReference>
<evidence type="ECO:0000313" key="2">
    <source>
        <dbReference type="Proteomes" id="UP001049176"/>
    </source>
</evidence>
<dbReference type="AlphaFoldDB" id="A0A9P7RPJ9"/>
<keyword evidence="2" id="KW-1185">Reference proteome</keyword>
<name>A0A9P7RPJ9_9AGAR</name>
<evidence type="ECO:0000313" key="1">
    <source>
        <dbReference type="EMBL" id="KAG7087464.1"/>
    </source>
</evidence>
<proteinExistence type="predicted"/>
<dbReference type="RefSeq" id="XP_043003935.1">
    <property type="nucleotide sequence ID" value="XM_043158586.1"/>
</dbReference>
<dbReference type="GeneID" id="66082505"/>
<gene>
    <name evidence="1" type="ORF">E1B28_013430</name>
</gene>
<organism evidence="1 2">
    <name type="scientific">Marasmius oreades</name>
    <name type="common">fairy-ring Marasmius</name>
    <dbReference type="NCBI Taxonomy" id="181124"/>
    <lineage>
        <taxon>Eukaryota</taxon>
        <taxon>Fungi</taxon>
        <taxon>Dikarya</taxon>
        <taxon>Basidiomycota</taxon>
        <taxon>Agaricomycotina</taxon>
        <taxon>Agaricomycetes</taxon>
        <taxon>Agaricomycetidae</taxon>
        <taxon>Agaricales</taxon>
        <taxon>Marasmiineae</taxon>
        <taxon>Marasmiaceae</taxon>
        <taxon>Marasmius</taxon>
    </lineage>
</organism>
<dbReference type="KEGG" id="more:E1B28_013430"/>
<comment type="caution">
    <text evidence="1">The sequence shown here is derived from an EMBL/GenBank/DDBJ whole genome shotgun (WGS) entry which is preliminary data.</text>
</comment>
<protein>
    <submittedName>
        <fullName evidence="1">Uncharacterized protein</fullName>
    </submittedName>
</protein>
<sequence length="152" mass="17193">MVKKGDLEDTIIFLDSIPEGKNIRINYDIIDARVHFNLRLAMSTTPHEAASLNWLRFLRTIWNHNFPNVEFDEAFSSTASATYRGESKGKSADCNVLPELRDRGIQVPSAVIGCLSIGAFSRFLFLNFGDNCWDQVGNDESRPQTNFSQITF</sequence>
<dbReference type="Proteomes" id="UP001049176">
    <property type="component" value="Chromosome 9"/>
</dbReference>